<sequence length="454" mass="50109">MFKVAVIGMGYSGAIVIDRLRLSSTAVLIDVYDGSASAGAGQAYQRDIFRNLVNRPAELMYLRERGDFQRWLDEYGVKKPGSYQPRPLFGSFVEETLRLSTQEHPAINIYNEQVIGLVPQGGGYSVQTDMSVRQGYAAVVLATGNPEPVDFYGLRGNSGYLNSPYPTTKLAGVRSNNIGVIGNQLSAIDACLGLLDLNSENRVTMLSRKSRIPNYSECYSARPLMVLSEKNVADKLAGSSSALKAVRDMFDDEFKAQGISIDLQALMRDYNNVSIAREDIYSLLSSTNLVVPVIWHYLSERERNIFVRRYQAAWRQLRVPIPKESWEKIHDHMHAGRLACHGGLKNIVASKDGFIARGRGFELGFSKVINATGVGDPLADPLYQYLTSAGICTRHRHGGVNVRYDDCRVINARGPSNIFAIGAPTSGVFYAVSNIDALHMQAERICNNILALGQ</sequence>
<keyword evidence="3" id="KW-1185">Reference proteome</keyword>
<dbReference type="PANTHER" id="PTHR40254">
    <property type="entry name" value="BLR0577 PROTEIN"/>
    <property type="match status" value="1"/>
</dbReference>
<reference evidence="2 3" key="1">
    <citation type="submission" date="2014-07" db="EMBL/GenBank/DDBJ databases">
        <title>Draft Genome Sequences of Environmental Pseudomonas syringae strains.</title>
        <authorList>
            <person name="Baltrus D.A."/>
            <person name="Berge O."/>
            <person name="Morris C."/>
        </authorList>
    </citation>
    <scope>NUCLEOTIDE SEQUENCE [LARGE SCALE GENOMIC DNA]</scope>
    <source>
        <strain evidence="2 3">GAW0119</strain>
    </source>
</reference>
<evidence type="ECO:0000313" key="2">
    <source>
        <dbReference type="EMBL" id="KFE53010.1"/>
    </source>
</evidence>
<dbReference type="InterPro" id="IPR038732">
    <property type="entry name" value="HpyO/CreE_NAD-binding"/>
</dbReference>
<name>A0A085VC47_PSESX</name>
<feature type="domain" description="FAD-dependent urate hydroxylase HpyO/Asp monooxygenase CreE-like FAD/NAD(P)-binding" evidence="1">
    <location>
        <begin position="5"/>
        <end position="145"/>
    </location>
</feature>
<dbReference type="PATRIC" id="fig|317.175.peg.4444"/>
<dbReference type="Pfam" id="PF13454">
    <property type="entry name" value="NAD_binding_9"/>
    <property type="match status" value="1"/>
</dbReference>
<dbReference type="Gene3D" id="3.50.50.60">
    <property type="entry name" value="FAD/NAD(P)-binding domain"/>
    <property type="match status" value="1"/>
</dbReference>
<dbReference type="InterPro" id="IPR036188">
    <property type="entry name" value="FAD/NAD-bd_sf"/>
</dbReference>
<gene>
    <name evidence="2" type="ORF">IV01_21300</name>
</gene>
<dbReference type="AlphaFoldDB" id="A0A085VC47"/>
<evidence type="ECO:0000313" key="3">
    <source>
        <dbReference type="Proteomes" id="UP000028631"/>
    </source>
</evidence>
<dbReference type="SUPFAM" id="SSF51905">
    <property type="entry name" value="FAD/NAD(P)-binding domain"/>
    <property type="match status" value="1"/>
</dbReference>
<dbReference type="InterPro" id="IPR052189">
    <property type="entry name" value="L-asp_N-monooxygenase_NS-form"/>
</dbReference>
<organism evidence="2 3">
    <name type="scientific">Pseudomonas syringae</name>
    <dbReference type="NCBI Taxonomy" id="317"/>
    <lineage>
        <taxon>Bacteria</taxon>
        <taxon>Pseudomonadati</taxon>
        <taxon>Pseudomonadota</taxon>
        <taxon>Gammaproteobacteria</taxon>
        <taxon>Pseudomonadales</taxon>
        <taxon>Pseudomonadaceae</taxon>
        <taxon>Pseudomonas</taxon>
    </lineage>
</organism>
<proteinExistence type="predicted"/>
<dbReference type="RefSeq" id="WP_032630787.1">
    <property type="nucleotide sequence ID" value="NZ_JPQU01000067.1"/>
</dbReference>
<protein>
    <recommendedName>
        <fullName evidence="1">FAD-dependent urate hydroxylase HpyO/Asp monooxygenase CreE-like FAD/NAD(P)-binding domain-containing protein</fullName>
    </recommendedName>
</protein>
<dbReference type="PANTHER" id="PTHR40254:SF1">
    <property type="entry name" value="BLR0577 PROTEIN"/>
    <property type="match status" value="1"/>
</dbReference>
<dbReference type="EMBL" id="JPQU01000067">
    <property type="protein sequence ID" value="KFE53010.1"/>
    <property type="molecule type" value="Genomic_DNA"/>
</dbReference>
<comment type="caution">
    <text evidence="2">The sequence shown here is derived from an EMBL/GenBank/DDBJ whole genome shotgun (WGS) entry which is preliminary data.</text>
</comment>
<dbReference type="Proteomes" id="UP000028631">
    <property type="component" value="Unassembled WGS sequence"/>
</dbReference>
<evidence type="ECO:0000259" key="1">
    <source>
        <dbReference type="Pfam" id="PF13454"/>
    </source>
</evidence>
<accession>A0A085VC47</accession>